<organism evidence="1 2">
    <name type="scientific">Hypoxylon rubiginosum</name>
    <dbReference type="NCBI Taxonomy" id="110542"/>
    <lineage>
        <taxon>Eukaryota</taxon>
        <taxon>Fungi</taxon>
        <taxon>Dikarya</taxon>
        <taxon>Ascomycota</taxon>
        <taxon>Pezizomycotina</taxon>
        <taxon>Sordariomycetes</taxon>
        <taxon>Xylariomycetidae</taxon>
        <taxon>Xylariales</taxon>
        <taxon>Hypoxylaceae</taxon>
        <taxon>Hypoxylon</taxon>
    </lineage>
</organism>
<accession>A0ACB9YXY2</accession>
<name>A0ACB9YXY2_9PEZI</name>
<evidence type="ECO:0000313" key="1">
    <source>
        <dbReference type="EMBL" id="KAI4864218.1"/>
    </source>
</evidence>
<evidence type="ECO:0000313" key="2">
    <source>
        <dbReference type="Proteomes" id="UP001497700"/>
    </source>
</evidence>
<reference evidence="1 2" key="1">
    <citation type="journal article" date="2022" name="New Phytol.">
        <title>Ecological generalism drives hyperdiversity of secondary metabolite gene clusters in xylarialean endophytes.</title>
        <authorList>
            <person name="Franco M.E.E."/>
            <person name="Wisecaver J.H."/>
            <person name="Arnold A.E."/>
            <person name="Ju Y.M."/>
            <person name="Slot J.C."/>
            <person name="Ahrendt S."/>
            <person name="Moore L.P."/>
            <person name="Eastman K.E."/>
            <person name="Scott K."/>
            <person name="Konkel Z."/>
            <person name="Mondo S.J."/>
            <person name="Kuo A."/>
            <person name="Hayes R.D."/>
            <person name="Haridas S."/>
            <person name="Andreopoulos B."/>
            <person name="Riley R."/>
            <person name="LaButti K."/>
            <person name="Pangilinan J."/>
            <person name="Lipzen A."/>
            <person name="Amirebrahimi M."/>
            <person name="Yan J."/>
            <person name="Adam C."/>
            <person name="Keymanesh K."/>
            <person name="Ng V."/>
            <person name="Louie K."/>
            <person name="Northen T."/>
            <person name="Drula E."/>
            <person name="Henrissat B."/>
            <person name="Hsieh H.M."/>
            <person name="Youens-Clark K."/>
            <person name="Lutzoni F."/>
            <person name="Miadlikowska J."/>
            <person name="Eastwood D.C."/>
            <person name="Hamelin R.C."/>
            <person name="Grigoriev I.V."/>
            <person name="U'Ren J.M."/>
        </authorList>
    </citation>
    <scope>NUCLEOTIDE SEQUENCE [LARGE SCALE GENOMIC DNA]</scope>
    <source>
        <strain evidence="1 2">CBS 119005</strain>
    </source>
</reference>
<comment type="caution">
    <text evidence="1">The sequence shown here is derived from an EMBL/GenBank/DDBJ whole genome shotgun (WGS) entry which is preliminary data.</text>
</comment>
<dbReference type="EMBL" id="MU393490">
    <property type="protein sequence ID" value="KAI4864218.1"/>
    <property type="molecule type" value="Genomic_DNA"/>
</dbReference>
<sequence length="387" mass="44001">MSSPTQFDFASLPDLRDMHSNEVVVQTMYLECQVPLSFDHHTPKDGALMCNGMSVFVCALRHLYSHMAIKWRGDPSVTEDKLLEQIRGEEAENPVLRFAWSFFTPSRESLMAQNRMMGALSSHLLEGDFGIADLSFLSLMESPLMYKTLLQREPFQLYYPYPLSQPIREGVEEPDKEWDVDDGRRDVLGMAKCSLITWNGQGDLGDFITSKFGIKAAASLKMRYLWMSNKPAVIRVHYHAPASNPPRFYDLKNISIDGQRPRPIEGTRSAIMIDTREKGSLQYILVAAIRLRNGPKEKDTIRRYSTDGQEIPAPSDYPFANPDWRVGDPGRQYMLFYTEMPKHSTGVRLGEVAWRPEGAERNMRDTHDWVRRTVALNAAEGKKGGGS</sequence>
<dbReference type="Proteomes" id="UP001497700">
    <property type="component" value="Unassembled WGS sequence"/>
</dbReference>
<proteinExistence type="predicted"/>
<protein>
    <submittedName>
        <fullName evidence="1">Uncharacterized protein</fullName>
    </submittedName>
</protein>
<keyword evidence="2" id="KW-1185">Reference proteome</keyword>
<gene>
    <name evidence="1" type="ORF">F4820DRAFT_470842</name>
</gene>